<dbReference type="GO" id="GO:0000160">
    <property type="term" value="P:phosphorelay signal transduction system"/>
    <property type="evidence" value="ECO:0007669"/>
    <property type="project" value="UniProtKB-KW"/>
</dbReference>
<dbReference type="AlphaFoldDB" id="A0A7W5GBD2"/>
<dbReference type="Gene3D" id="1.10.10.10">
    <property type="entry name" value="Winged helix-like DNA-binding domain superfamily/Winged helix DNA-binding domain"/>
    <property type="match status" value="1"/>
</dbReference>
<evidence type="ECO:0000256" key="4">
    <source>
        <dbReference type="ARBA" id="ARBA00023125"/>
    </source>
</evidence>
<keyword evidence="9" id="KW-1185">Reference proteome</keyword>
<dbReference type="Gene3D" id="1.25.40.10">
    <property type="entry name" value="Tetratricopeptide repeat domain"/>
    <property type="match status" value="1"/>
</dbReference>
<evidence type="ECO:0000256" key="1">
    <source>
        <dbReference type="ARBA" id="ARBA00005820"/>
    </source>
</evidence>
<dbReference type="InterPro" id="IPR051677">
    <property type="entry name" value="AfsR-DnrI-RedD_regulator"/>
</dbReference>
<dbReference type="SMART" id="SM01043">
    <property type="entry name" value="BTAD"/>
    <property type="match status" value="1"/>
</dbReference>
<evidence type="ECO:0000313" key="9">
    <source>
        <dbReference type="Proteomes" id="UP000518605"/>
    </source>
</evidence>
<dbReference type="EMBL" id="JACHXW010000007">
    <property type="protein sequence ID" value="MBB3152832.1"/>
    <property type="molecule type" value="Genomic_DNA"/>
</dbReference>
<comment type="caution">
    <text evidence="8">The sequence shown here is derived from an EMBL/GenBank/DDBJ whole genome shotgun (WGS) entry which is preliminary data.</text>
</comment>
<dbReference type="GO" id="GO:0006355">
    <property type="term" value="P:regulation of DNA-templated transcription"/>
    <property type="evidence" value="ECO:0007669"/>
    <property type="project" value="InterPro"/>
</dbReference>
<dbReference type="InterPro" id="IPR005158">
    <property type="entry name" value="BTAD"/>
</dbReference>
<dbReference type="PANTHER" id="PTHR35807">
    <property type="entry name" value="TRANSCRIPTIONAL REGULATOR REDD-RELATED"/>
    <property type="match status" value="1"/>
</dbReference>
<gene>
    <name evidence="8" type="ORF">FHS16_002889</name>
</gene>
<dbReference type="InterPro" id="IPR001789">
    <property type="entry name" value="Sig_transdc_resp-reg_receiver"/>
</dbReference>
<dbReference type="Proteomes" id="UP000518605">
    <property type="component" value="Unassembled WGS sequence"/>
</dbReference>
<evidence type="ECO:0000256" key="2">
    <source>
        <dbReference type="ARBA" id="ARBA00023012"/>
    </source>
</evidence>
<protein>
    <submittedName>
        <fullName evidence="8">Two-component SAPR family response regulator</fullName>
    </submittedName>
</protein>
<sequence>MRVLIVDDEPAMLLAMERLLSKVEHVELVGGFQTASEALEFVRVTDVDLAFLDIKIAADNGLELARSLRSICTDLDIVFVTSHSDYAFEAFDVYPLDYMVKPISRNRLAQTISRAASKRNASLHAENVALPANRLIIRGLGCFEVSSEQADTLKWISKKSMELFAYLLVHQGKSVTKARILEDIFPEMPLKNAEIYLNTAVYQLRKVLSLHGFKEIVISAQEQYRVQLDHIDVDFIQFEQAVTELPEINIANEAMAIELEKHYAGELLEDKSFEWVNLERERLSIVYDSFAKRLASWLLDQKRYREAAHIARRIVSRNEFEEESTMLLLNIYGAMGDRQSLHHYYEDYAQSLFQELGLQPSPAIQQLYEQYE</sequence>
<dbReference type="Pfam" id="PF00072">
    <property type="entry name" value="Response_reg"/>
    <property type="match status" value="1"/>
</dbReference>
<keyword evidence="4" id="KW-0238">DNA-binding</keyword>
<dbReference type="InterPro" id="IPR001867">
    <property type="entry name" value="OmpR/PhoB-type_DNA-bd"/>
</dbReference>
<evidence type="ECO:0000256" key="5">
    <source>
        <dbReference type="ARBA" id="ARBA00023163"/>
    </source>
</evidence>
<comment type="similarity">
    <text evidence="1">Belongs to the AfsR/DnrI/RedD regulatory family.</text>
</comment>
<evidence type="ECO:0000259" key="7">
    <source>
        <dbReference type="PROSITE" id="PS50110"/>
    </source>
</evidence>
<dbReference type="InterPro" id="IPR011990">
    <property type="entry name" value="TPR-like_helical_dom_sf"/>
</dbReference>
<keyword evidence="6" id="KW-0597">Phosphoprotein</keyword>
<feature type="domain" description="Response regulatory" evidence="7">
    <location>
        <begin position="2"/>
        <end position="116"/>
    </location>
</feature>
<dbReference type="GO" id="GO:0003677">
    <property type="term" value="F:DNA binding"/>
    <property type="evidence" value="ECO:0007669"/>
    <property type="project" value="UniProtKB-KW"/>
</dbReference>
<dbReference type="InterPro" id="IPR036388">
    <property type="entry name" value="WH-like_DNA-bd_sf"/>
</dbReference>
<dbReference type="PANTHER" id="PTHR35807:SF2">
    <property type="entry name" value="TRANSCRIPTIONAL ACTIVATOR DOMAIN"/>
    <property type="match status" value="1"/>
</dbReference>
<keyword evidence="3" id="KW-0805">Transcription regulation</keyword>
<organism evidence="8 9">
    <name type="scientific">Paenibacillus endophyticus</name>
    <dbReference type="NCBI Taxonomy" id="1294268"/>
    <lineage>
        <taxon>Bacteria</taxon>
        <taxon>Bacillati</taxon>
        <taxon>Bacillota</taxon>
        <taxon>Bacilli</taxon>
        <taxon>Bacillales</taxon>
        <taxon>Paenibacillaceae</taxon>
        <taxon>Paenibacillus</taxon>
    </lineage>
</organism>
<evidence type="ECO:0000313" key="8">
    <source>
        <dbReference type="EMBL" id="MBB3152832.1"/>
    </source>
</evidence>
<name>A0A7W5GBD2_9BACL</name>
<keyword evidence="5" id="KW-0804">Transcription</keyword>
<dbReference type="InterPro" id="IPR011006">
    <property type="entry name" value="CheY-like_superfamily"/>
</dbReference>
<dbReference type="SUPFAM" id="SSF46894">
    <property type="entry name" value="C-terminal effector domain of the bipartite response regulators"/>
    <property type="match status" value="1"/>
</dbReference>
<proteinExistence type="inferred from homology"/>
<dbReference type="Pfam" id="PF00486">
    <property type="entry name" value="Trans_reg_C"/>
    <property type="match status" value="1"/>
</dbReference>
<dbReference type="Gene3D" id="3.40.50.2300">
    <property type="match status" value="1"/>
</dbReference>
<dbReference type="SMART" id="SM00448">
    <property type="entry name" value="REC"/>
    <property type="match status" value="1"/>
</dbReference>
<dbReference type="SUPFAM" id="SSF48452">
    <property type="entry name" value="TPR-like"/>
    <property type="match status" value="1"/>
</dbReference>
<feature type="modified residue" description="4-aspartylphosphate" evidence="6">
    <location>
        <position position="53"/>
    </location>
</feature>
<dbReference type="Pfam" id="PF03704">
    <property type="entry name" value="BTAD"/>
    <property type="match status" value="1"/>
</dbReference>
<evidence type="ECO:0000256" key="6">
    <source>
        <dbReference type="PROSITE-ProRule" id="PRU00169"/>
    </source>
</evidence>
<accession>A0A7W5GBD2</accession>
<dbReference type="PROSITE" id="PS50110">
    <property type="entry name" value="RESPONSE_REGULATORY"/>
    <property type="match status" value="1"/>
</dbReference>
<dbReference type="SUPFAM" id="SSF52172">
    <property type="entry name" value="CheY-like"/>
    <property type="match status" value="1"/>
</dbReference>
<dbReference type="InterPro" id="IPR016032">
    <property type="entry name" value="Sig_transdc_resp-reg_C-effctor"/>
</dbReference>
<reference evidence="8 9" key="1">
    <citation type="submission" date="2020-08" db="EMBL/GenBank/DDBJ databases">
        <title>Genomic Encyclopedia of Type Strains, Phase III (KMG-III): the genomes of soil and plant-associated and newly described type strains.</title>
        <authorList>
            <person name="Whitman W."/>
        </authorList>
    </citation>
    <scope>NUCLEOTIDE SEQUENCE [LARGE SCALE GENOMIC DNA]</scope>
    <source>
        <strain evidence="8 9">CECT 8234</strain>
    </source>
</reference>
<evidence type="ECO:0000256" key="3">
    <source>
        <dbReference type="ARBA" id="ARBA00023015"/>
    </source>
</evidence>
<keyword evidence="2" id="KW-0902">Two-component regulatory system</keyword>
<dbReference type="RefSeq" id="WP_183563224.1">
    <property type="nucleotide sequence ID" value="NZ_CBCSLB010000006.1"/>
</dbReference>